<gene>
    <name evidence="2" type="ORF">A5726_00370</name>
</gene>
<evidence type="ECO:0000256" key="1">
    <source>
        <dbReference type="SAM" id="MobiDB-lite"/>
    </source>
</evidence>
<reference evidence="2 3" key="1">
    <citation type="submission" date="2016-06" db="EMBL/GenBank/DDBJ databases">
        <authorList>
            <person name="Kjaerup R.B."/>
            <person name="Dalgaard T.S."/>
            <person name="Juul-Madsen H.R."/>
        </authorList>
    </citation>
    <scope>NUCLEOTIDE SEQUENCE [LARGE SCALE GENOMIC DNA]</scope>
    <source>
        <strain evidence="2 3">ACS1953</strain>
    </source>
</reference>
<accession>A0A1A2VK13</accession>
<proteinExistence type="predicted"/>
<dbReference type="Proteomes" id="UP000093779">
    <property type="component" value="Unassembled WGS sequence"/>
</dbReference>
<feature type="region of interest" description="Disordered" evidence="1">
    <location>
        <begin position="22"/>
        <end position="64"/>
    </location>
</feature>
<feature type="compositionally biased region" description="Gly residues" evidence="1">
    <location>
        <begin position="22"/>
        <end position="31"/>
    </location>
</feature>
<evidence type="ECO:0000313" key="2">
    <source>
        <dbReference type="EMBL" id="OBF26925.1"/>
    </source>
</evidence>
<name>A0A1A2VK13_9MYCO</name>
<comment type="caution">
    <text evidence="2">The sequence shown here is derived from an EMBL/GenBank/DDBJ whole genome shotgun (WGS) entry which is preliminary data.</text>
</comment>
<dbReference type="EMBL" id="LZHX01000016">
    <property type="protein sequence ID" value="OBF26925.1"/>
    <property type="molecule type" value="Genomic_DNA"/>
</dbReference>
<protein>
    <submittedName>
        <fullName evidence="2">Uncharacterized protein</fullName>
    </submittedName>
</protein>
<organism evidence="2 3">
    <name type="scientific">Mycolicibacterium conceptionense</name>
    <dbReference type="NCBI Taxonomy" id="451644"/>
    <lineage>
        <taxon>Bacteria</taxon>
        <taxon>Bacillati</taxon>
        <taxon>Actinomycetota</taxon>
        <taxon>Actinomycetes</taxon>
        <taxon>Mycobacteriales</taxon>
        <taxon>Mycobacteriaceae</taxon>
        <taxon>Mycolicibacterium</taxon>
    </lineage>
</organism>
<dbReference type="AlphaFoldDB" id="A0A1A2VK13"/>
<sequence length="64" mass="5848">MPACDTGAAVLAGVIASLAGTAGDGASGGGAPPDEAACTGVPAESEKPWEKACNGSFGTAPTGA</sequence>
<evidence type="ECO:0000313" key="3">
    <source>
        <dbReference type="Proteomes" id="UP000093779"/>
    </source>
</evidence>